<sequence>MVTVEQFSELLKQSEILGISCEQLNKLKAVGEIKNNGKKWHRQNCGLLVAGFLFCLVVCVPSILPRNHAVLIKILLDGLSEVFDIDELDNYSCILTNEVIGPYVRIPVDCNACAGVNNIPKVSNLTQEEFLKSYAFTMQPVVVQDGLADWTASEIFSYDYFKSIYTPGSKALKQVNEKCQFFPYATNIS</sequence>
<keyword evidence="3" id="KW-1185">Reference proteome</keyword>
<reference evidence="3" key="1">
    <citation type="journal article" date="2002" name="Science">
        <title>The draft genome of Ciona intestinalis: insights into chordate and vertebrate origins.</title>
        <authorList>
            <person name="Dehal P."/>
            <person name="Satou Y."/>
            <person name="Campbell R.K."/>
            <person name="Chapman J."/>
            <person name="Degnan B."/>
            <person name="De Tomaso A."/>
            <person name="Davidson B."/>
            <person name="Di Gregorio A."/>
            <person name="Gelpke M."/>
            <person name="Goodstein D.M."/>
            <person name="Harafuji N."/>
            <person name="Hastings K.E."/>
            <person name="Ho I."/>
            <person name="Hotta K."/>
            <person name="Huang W."/>
            <person name="Kawashima T."/>
            <person name="Lemaire P."/>
            <person name="Martinez D."/>
            <person name="Meinertzhagen I.A."/>
            <person name="Necula S."/>
            <person name="Nonaka M."/>
            <person name="Putnam N."/>
            <person name="Rash S."/>
            <person name="Saiga H."/>
            <person name="Satake M."/>
            <person name="Terry A."/>
            <person name="Yamada L."/>
            <person name="Wang H.G."/>
            <person name="Awazu S."/>
            <person name="Azumi K."/>
            <person name="Boore J."/>
            <person name="Branno M."/>
            <person name="Chin-Bow S."/>
            <person name="DeSantis R."/>
            <person name="Doyle S."/>
            <person name="Francino P."/>
            <person name="Keys D.N."/>
            <person name="Haga S."/>
            <person name="Hayashi H."/>
            <person name="Hino K."/>
            <person name="Imai K.S."/>
            <person name="Inaba K."/>
            <person name="Kano S."/>
            <person name="Kobayashi K."/>
            <person name="Kobayashi M."/>
            <person name="Lee B.I."/>
            <person name="Makabe K.W."/>
            <person name="Manohar C."/>
            <person name="Matassi G."/>
            <person name="Medina M."/>
            <person name="Mochizuki Y."/>
            <person name="Mount S."/>
            <person name="Morishita T."/>
            <person name="Miura S."/>
            <person name="Nakayama A."/>
            <person name="Nishizaka S."/>
            <person name="Nomoto H."/>
            <person name="Ohta F."/>
            <person name="Oishi K."/>
            <person name="Rigoutsos I."/>
            <person name="Sano M."/>
            <person name="Sasaki A."/>
            <person name="Sasakura Y."/>
            <person name="Shoguchi E."/>
            <person name="Shin-i T."/>
            <person name="Spagnuolo A."/>
            <person name="Stainier D."/>
            <person name="Suzuki M.M."/>
            <person name="Tassy O."/>
            <person name="Takatori N."/>
            <person name="Tokuoka M."/>
            <person name="Yagi K."/>
            <person name="Yoshizaki F."/>
            <person name="Wada S."/>
            <person name="Zhang C."/>
            <person name="Hyatt P.D."/>
            <person name="Larimer F."/>
            <person name="Detter C."/>
            <person name="Doggett N."/>
            <person name="Glavina T."/>
            <person name="Hawkins T."/>
            <person name="Richardson P."/>
            <person name="Lucas S."/>
            <person name="Kohara Y."/>
            <person name="Levine M."/>
            <person name="Satoh N."/>
            <person name="Rokhsar D.S."/>
        </authorList>
    </citation>
    <scope>NUCLEOTIDE SEQUENCE [LARGE SCALE GENOMIC DNA]</scope>
</reference>
<name>H2XXM6_CIOIN</name>
<dbReference type="Gene3D" id="2.60.120.650">
    <property type="entry name" value="Cupin"/>
    <property type="match status" value="1"/>
</dbReference>
<dbReference type="EMBL" id="EAAA01001394">
    <property type="status" value="NOT_ANNOTATED_CDS"/>
    <property type="molecule type" value="Genomic_DNA"/>
</dbReference>
<feature type="transmembrane region" description="Helical" evidence="1">
    <location>
        <begin position="45"/>
        <end position="64"/>
    </location>
</feature>
<keyword evidence="1" id="KW-0472">Membrane</keyword>
<reference evidence="2" key="2">
    <citation type="journal article" date="2008" name="Genome Biol.">
        <title>Improved genome assembly and evidence-based global gene model set for the chordate Ciona intestinalis: new insight into intron and operon populations.</title>
        <authorList>
            <person name="Satou Y."/>
            <person name="Mineta K."/>
            <person name="Ogasawara M."/>
            <person name="Sasakura Y."/>
            <person name="Shoguchi E."/>
            <person name="Ueno K."/>
            <person name="Yamada L."/>
            <person name="Matsumoto J."/>
            <person name="Wasserscheid J."/>
            <person name="Dewar K."/>
            <person name="Wiley G.B."/>
            <person name="Macmil S.L."/>
            <person name="Roe B.A."/>
            <person name="Zeller R.W."/>
            <person name="Hastings K.E."/>
            <person name="Lemaire P."/>
            <person name="Lindquist E."/>
            <person name="Endo T."/>
            <person name="Hotta K."/>
            <person name="Inaba K."/>
        </authorList>
    </citation>
    <scope>NUCLEOTIDE SEQUENCE [LARGE SCALE GENOMIC DNA]</scope>
    <source>
        <strain evidence="2">wild type</strain>
    </source>
</reference>
<accession>H2XXM6</accession>
<dbReference type="STRING" id="7719.ENSCINP00000034410"/>
<dbReference type="InParanoid" id="H2XXM6"/>
<evidence type="ECO:0000313" key="2">
    <source>
        <dbReference type="Ensembl" id="ENSCINP00000034410.1"/>
    </source>
</evidence>
<reference evidence="2" key="4">
    <citation type="submission" date="2025-09" db="UniProtKB">
        <authorList>
            <consortium name="Ensembl"/>
        </authorList>
    </citation>
    <scope>IDENTIFICATION</scope>
</reference>
<dbReference type="Ensembl" id="ENSCINT00000030972.1">
    <property type="protein sequence ID" value="ENSCINP00000034410.1"/>
    <property type="gene ID" value="ENSCING00000021499.1"/>
</dbReference>
<reference evidence="2" key="3">
    <citation type="submission" date="2025-08" db="UniProtKB">
        <authorList>
            <consortium name="Ensembl"/>
        </authorList>
    </citation>
    <scope>IDENTIFICATION</scope>
</reference>
<protein>
    <submittedName>
        <fullName evidence="2">Uncharacterized protein</fullName>
    </submittedName>
</protein>
<organism evidence="2 3">
    <name type="scientific">Ciona intestinalis</name>
    <name type="common">Transparent sea squirt</name>
    <name type="synonym">Ascidia intestinalis</name>
    <dbReference type="NCBI Taxonomy" id="7719"/>
    <lineage>
        <taxon>Eukaryota</taxon>
        <taxon>Metazoa</taxon>
        <taxon>Chordata</taxon>
        <taxon>Tunicata</taxon>
        <taxon>Ascidiacea</taxon>
        <taxon>Phlebobranchia</taxon>
        <taxon>Cionidae</taxon>
        <taxon>Ciona</taxon>
    </lineage>
</organism>
<dbReference type="SUPFAM" id="SSF51197">
    <property type="entry name" value="Clavaminate synthase-like"/>
    <property type="match status" value="1"/>
</dbReference>
<keyword evidence="1" id="KW-0812">Transmembrane</keyword>
<dbReference type="AlphaFoldDB" id="H2XXM6"/>
<proteinExistence type="predicted"/>
<dbReference type="Proteomes" id="UP000008144">
    <property type="component" value="Chromosome 2"/>
</dbReference>
<evidence type="ECO:0000313" key="3">
    <source>
        <dbReference type="Proteomes" id="UP000008144"/>
    </source>
</evidence>
<evidence type="ECO:0000256" key="1">
    <source>
        <dbReference type="SAM" id="Phobius"/>
    </source>
</evidence>
<dbReference type="GeneTree" id="ENSGT00390000006150"/>
<dbReference type="HOGENOM" id="CLU_1255586_0_0_1"/>
<keyword evidence="1" id="KW-1133">Transmembrane helix</keyword>